<organism evidence="2 3">
    <name type="scientific">Trema orientale</name>
    <name type="common">Charcoal tree</name>
    <name type="synonym">Celtis orientalis</name>
    <dbReference type="NCBI Taxonomy" id="63057"/>
    <lineage>
        <taxon>Eukaryota</taxon>
        <taxon>Viridiplantae</taxon>
        <taxon>Streptophyta</taxon>
        <taxon>Embryophyta</taxon>
        <taxon>Tracheophyta</taxon>
        <taxon>Spermatophyta</taxon>
        <taxon>Magnoliopsida</taxon>
        <taxon>eudicotyledons</taxon>
        <taxon>Gunneridae</taxon>
        <taxon>Pentapetalae</taxon>
        <taxon>rosids</taxon>
        <taxon>fabids</taxon>
        <taxon>Rosales</taxon>
        <taxon>Cannabaceae</taxon>
        <taxon>Trema</taxon>
    </lineage>
</organism>
<dbReference type="Gene3D" id="3.30.420.10">
    <property type="entry name" value="Ribonuclease H-like superfamily/Ribonuclease H"/>
    <property type="match status" value="1"/>
</dbReference>
<protein>
    <submittedName>
        <fullName evidence="2">Ribonuclease H-like domain containing protein</fullName>
    </submittedName>
</protein>
<gene>
    <name evidence="2" type="ORF">TorRG33x02_215960</name>
</gene>
<dbReference type="InterPro" id="IPR012337">
    <property type="entry name" value="RNaseH-like_sf"/>
</dbReference>
<dbReference type="EMBL" id="JXTC01000191">
    <property type="protein sequence ID" value="PON82587.1"/>
    <property type="molecule type" value="Genomic_DNA"/>
</dbReference>
<feature type="domain" description="RNase H type-1" evidence="1">
    <location>
        <begin position="50"/>
        <end position="127"/>
    </location>
</feature>
<dbReference type="InterPro" id="IPR036397">
    <property type="entry name" value="RNaseH_sf"/>
</dbReference>
<dbReference type="SUPFAM" id="SSF53098">
    <property type="entry name" value="Ribonuclease H-like"/>
    <property type="match status" value="1"/>
</dbReference>
<dbReference type="InParanoid" id="A0A2P5EAK9"/>
<dbReference type="InterPro" id="IPR002156">
    <property type="entry name" value="RNaseH_domain"/>
</dbReference>
<evidence type="ECO:0000313" key="3">
    <source>
        <dbReference type="Proteomes" id="UP000237000"/>
    </source>
</evidence>
<reference evidence="3" key="1">
    <citation type="submission" date="2016-06" db="EMBL/GenBank/DDBJ databases">
        <title>Parallel loss of symbiosis genes in relatives of nitrogen-fixing non-legume Parasponia.</title>
        <authorList>
            <person name="Van Velzen R."/>
            <person name="Holmer R."/>
            <person name="Bu F."/>
            <person name="Rutten L."/>
            <person name="Van Zeijl A."/>
            <person name="Liu W."/>
            <person name="Santuari L."/>
            <person name="Cao Q."/>
            <person name="Sharma T."/>
            <person name="Shen D."/>
            <person name="Roswanjaya Y."/>
            <person name="Wardhani T."/>
            <person name="Kalhor M.S."/>
            <person name="Jansen J."/>
            <person name="Van den Hoogen J."/>
            <person name="Gungor B."/>
            <person name="Hartog M."/>
            <person name="Hontelez J."/>
            <person name="Verver J."/>
            <person name="Yang W.-C."/>
            <person name="Schijlen E."/>
            <person name="Repin R."/>
            <person name="Schilthuizen M."/>
            <person name="Schranz E."/>
            <person name="Heidstra R."/>
            <person name="Miyata K."/>
            <person name="Fedorova E."/>
            <person name="Kohlen W."/>
            <person name="Bisseling T."/>
            <person name="Smit S."/>
            <person name="Geurts R."/>
        </authorList>
    </citation>
    <scope>NUCLEOTIDE SEQUENCE [LARGE SCALE GENOMIC DNA]</scope>
    <source>
        <strain evidence="3">cv. RG33-2</strain>
    </source>
</reference>
<dbReference type="InterPro" id="IPR044730">
    <property type="entry name" value="RNase_H-like_dom_plant"/>
</dbReference>
<dbReference type="GO" id="GO:0004523">
    <property type="term" value="F:RNA-DNA hybrid ribonuclease activity"/>
    <property type="evidence" value="ECO:0007669"/>
    <property type="project" value="InterPro"/>
</dbReference>
<evidence type="ECO:0000313" key="2">
    <source>
        <dbReference type="EMBL" id="PON82587.1"/>
    </source>
</evidence>
<comment type="caution">
    <text evidence="2">The sequence shown here is derived from an EMBL/GenBank/DDBJ whole genome shotgun (WGS) entry which is preliminary data.</text>
</comment>
<proteinExistence type="predicted"/>
<sequence length="141" mass="16021">MSKLIAEDEFKFTLIVLWIIWFERKKVLHGGTRRESALVASWAERFYKETDAAYVQHLGVAGLGFMIRNHDRKITAVGTKRVPVFNNVTMIETFAVRSGIQVAKQSGLFPCPIKTDCLSVVNLAKSFTNSWLEEDLLTLGW</sequence>
<name>A0A2P5EAK9_TREOI</name>
<dbReference type="Proteomes" id="UP000237000">
    <property type="component" value="Unassembled WGS sequence"/>
</dbReference>
<dbReference type="AlphaFoldDB" id="A0A2P5EAK9"/>
<dbReference type="GO" id="GO:0003676">
    <property type="term" value="F:nucleic acid binding"/>
    <property type="evidence" value="ECO:0007669"/>
    <property type="project" value="InterPro"/>
</dbReference>
<keyword evidence="3" id="KW-1185">Reference proteome</keyword>
<dbReference type="CDD" id="cd06222">
    <property type="entry name" value="RNase_H_like"/>
    <property type="match status" value="1"/>
</dbReference>
<evidence type="ECO:0000259" key="1">
    <source>
        <dbReference type="Pfam" id="PF13456"/>
    </source>
</evidence>
<dbReference type="Pfam" id="PF13456">
    <property type="entry name" value="RVT_3"/>
    <property type="match status" value="1"/>
</dbReference>
<accession>A0A2P5EAK9</accession>